<evidence type="ECO:0000313" key="2">
    <source>
        <dbReference type="EMBL" id="MBE7366830.1"/>
    </source>
</evidence>
<feature type="transmembrane region" description="Helical" evidence="1">
    <location>
        <begin position="78"/>
        <end position="99"/>
    </location>
</feature>
<evidence type="ECO:0000256" key="1">
    <source>
        <dbReference type="SAM" id="Phobius"/>
    </source>
</evidence>
<proteinExistence type="predicted"/>
<organism evidence="2 3">
    <name type="scientific">Ramlibacter pallidus</name>
    <dbReference type="NCBI Taxonomy" id="2780087"/>
    <lineage>
        <taxon>Bacteria</taxon>
        <taxon>Pseudomonadati</taxon>
        <taxon>Pseudomonadota</taxon>
        <taxon>Betaproteobacteria</taxon>
        <taxon>Burkholderiales</taxon>
        <taxon>Comamonadaceae</taxon>
        <taxon>Ramlibacter</taxon>
    </lineage>
</organism>
<name>A0ABR9S008_9BURK</name>
<comment type="caution">
    <text evidence="2">The sequence shown here is derived from an EMBL/GenBank/DDBJ whole genome shotgun (WGS) entry which is preliminary data.</text>
</comment>
<protein>
    <submittedName>
        <fullName evidence="2">DUF2214 family protein</fullName>
    </submittedName>
</protein>
<keyword evidence="1" id="KW-0812">Transmembrane</keyword>
<dbReference type="EMBL" id="JADDIV010000001">
    <property type="protein sequence ID" value="MBE7366830.1"/>
    <property type="molecule type" value="Genomic_DNA"/>
</dbReference>
<dbReference type="InterPro" id="IPR018706">
    <property type="entry name" value="DUF2214_membrane"/>
</dbReference>
<dbReference type="Pfam" id="PF09980">
    <property type="entry name" value="DUF2214"/>
    <property type="match status" value="1"/>
</dbReference>
<dbReference type="Proteomes" id="UP000806285">
    <property type="component" value="Unassembled WGS sequence"/>
</dbReference>
<keyword evidence="1" id="KW-0472">Membrane</keyword>
<keyword evidence="3" id="KW-1185">Reference proteome</keyword>
<feature type="transmembrane region" description="Helical" evidence="1">
    <location>
        <begin position="126"/>
        <end position="145"/>
    </location>
</feature>
<evidence type="ECO:0000313" key="3">
    <source>
        <dbReference type="Proteomes" id="UP000806285"/>
    </source>
</evidence>
<feature type="transmembrane region" description="Helical" evidence="1">
    <location>
        <begin position="6"/>
        <end position="28"/>
    </location>
</feature>
<accession>A0ABR9S008</accession>
<feature type="transmembrane region" description="Helical" evidence="1">
    <location>
        <begin position="48"/>
        <end position="66"/>
    </location>
</feature>
<sequence length="152" mass="17094">MILESLLQYAHILAILTLVVFLTSEAALCRPEWMRPEIVERLAMVDRIYGIAALAVLATGVLRIYLGVKGEDWYWSNWLLHTKFALFVLVALLSIKPTIRFARWKRALRANGTLPPAEEVRAVRKLVMVQAHIIPFIPLAAAFLARGFGGRG</sequence>
<keyword evidence="1" id="KW-1133">Transmembrane helix</keyword>
<gene>
    <name evidence="2" type="ORF">IM787_04560</name>
</gene>
<dbReference type="RefSeq" id="WP_193675421.1">
    <property type="nucleotide sequence ID" value="NZ_JADDIV010000001.1"/>
</dbReference>
<reference evidence="2 3" key="1">
    <citation type="submission" date="2020-10" db="EMBL/GenBank/DDBJ databases">
        <title>Ramlibacter sp. HM2 16S ribosomal RNA gene Genome sequencing and assembly.</title>
        <authorList>
            <person name="Kang M."/>
        </authorList>
    </citation>
    <scope>NUCLEOTIDE SEQUENCE [LARGE SCALE GENOMIC DNA]</scope>
    <source>
        <strain evidence="2 3">HM2</strain>
    </source>
</reference>